<keyword evidence="2" id="KW-0812">Transmembrane</keyword>
<name>A0ABW3EPW0_9ACTN</name>
<keyword evidence="4" id="KW-1185">Reference proteome</keyword>
<accession>A0ABW3EPW0</accession>
<reference evidence="4" key="1">
    <citation type="journal article" date="2019" name="Int. J. Syst. Evol. Microbiol.">
        <title>The Global Catalogue of Microorganisms (GCM) 10K type strain sequencing project: providing services to taxonomists for standard genome sequencing and annotation.</title>
        <authorList>
            <consortium name="The Broad Institute Genomics Platform"/>
            <consortium name="The Broad Institute Genome Sequencing Center for Infectious Disease"/>
            <person name="Wu L."/>
            <person name="Ma J."/>
        </authorList>
    </citation>
    <scope>NUCLEOTIDE SEQUENCE [LARGE SCALE GENOMIC DNA]</scope>
    <source>
        <strain evidence="4">JCM 31202</strain>
    </source>
</reference>
<protein>
    <recommendedName>
        <fullName evidence="5">DUF3558 domain-containing protein</fullName>
    </recommendedName>
</protein>
<keyword evidence="2" id="KW-1133">Transmembrane helix</keyword>
<sequence length="255" mass="26435">MPPPVHPPPAGGGGNRAAVGVIAVVAAIAVLLGGKAISGAVRKEMRGGSSADTNIGVPDAPTISPSTSAPASPRAAVVTSLPDYCKGLRGSLPAKVRGIEVDTVTSDAGRRSCQWERLTSANGRNLDVVVDTNVSGDPGKALEDAAEEFGRAWEHAGDPEFRKGREKLTGLGDEAFASHQVSPIVYGPDQARAKTYWLGGAQVFVREGNVTIDVTWTAADGYRTRGKLVQGTNLPYGTAKKQAIEIAAKILATLD</sequence>
<feature type="compositionally biased region" description="Low complexity" evidence="1">
    <location>
        <begin position="58"/>
        <end position="71"/>
    </location>
</feature>
<evidence type="ECO:0000313" key="4">
    <source>
        <dbReference type="Proteomes" id="UP001596972"/>
    </source>
</evidence>
<proteinExistence type="predicted"/>
<dbReference type="EMBL" id="JBHTJA010000016">
    <property type="protein sequence ID" value="MFD0901006.1"/>
    <property type="molecule type" value="Genomic_DNA"/>
</dbReference>
<evidence type="ECO:0008006" key="5">
    <source>
        <dbReference type="Google" id="ProtNLM"/>
    </source>
</evidence>
<evidence type="ECO:0000313" key="3">
    <source>
        <dbReference type="EMBL" id="MFD0901006.1"/>
    </source>
</evidence>
<feature type="region of interest" description="Disordered" evidence="1">
    <location>
        <begin position="46"/>
        <end position="71"/>
    </location>
</feature>
<comment type="caution">
    <text evidence="3">The sequence shown here is derived from an EMBL/GenBank/DDBJ whole genome shotgun (WGS) entry which is preliminary data.</text>
</comment>
<feature type="transmembrane region" description="Helical" evidence="2">
    <location>
        <begin position="17"/>
        <end position="37"/>
    </location>
</feature>
<organism evidence="3 4">
    <name type="scientific">Actinomadura sediminis</name>
    <dbReference type="NCBI Taxonomy" id="1038904"/>
    <lineage>
        <taxon>Bacteria</taxon>
        <taxon>Bacillati</taxon>
        <taxon>Actinomycetota</taxon>
        <taxon>Actinomycetes</taxon>
        <taxon>Streptosporangiales</taxon>
        <taxon>Thermomonosporaceae</taxon>
        <taxon>Actinomadura</taxon>
    </lineage>
</organism>
<keyword evidence="2" id="KW-0472">Membrane</keyword>
<dbReference type="RefSeq" id="WP_378298062.1">
    <property type="nucleotide sequence ID" value="NZ_JBHTJA010000016.1"/>
</dbReference>
<gene>
    <name evidence="3" type="ORF">ACFQ11_11440</name>
</gene>
<dbReference type="Proteomes" id="UP001596972">
    <property type="component" value="Unassembled WGS sequence"/>
</dbReference>
<evidence type="ECO:0000256" key="2">
    <source>
        <dbReference type="SAM" id="Phobius"/>
    </source>
</evidence>
<evidence type="ECO:0000256" key="1">
    <source>
        <dbReference type="SAM" id="MobiDB-lite"/>
    </source>
</evidence>